<reference evidence="6 7" key="1">
    <citation type="submission" date="2019-11" db="EMBL/GenBank/DDBJ databases">
        <title>Genome sequences of 17 halophilic strains isolated from different environments.</title>
        <authorList>
            <person name="Furrow R.E."/>
        </authorList>
    </citation>
    <scope>NUCLEOTIDE SEQUENCE [LARGE SCALE GENOMIC DNA]</scope>
    <source>
        <strain evidence="6 7">22507_15_FS</strain>
    </source>
</reference>
<evidence type="ECO:0000313" key="6">
    <source>
        <dbReference type="EMBL" id="MYL26737.1"/>
    </source>
</evidence>
<proteinExistence type="inferred from homology"/>
<name>A0A9X4YBA5_9GAMM</name>
<dbReference type="InterPro" id="IPR058163">
    <property type="entry name" value="LysR-type_TF_proteobact-type"/>
</dbReference>
<evidence type="ECO:0000256" key="4">
    <source>
        <dbReference type="ARBA" id="ARBA00023163"/>
    </source>
</evidence>
<comment type="similarity">
    <text evidence="1">Belongs to the LysR transcriptional regulatory family.</text>
</comment>
<comment type="caution">
    <text evidence="6">The sequence shown here is derived from an EMBL/GenBank/DDBJ whole genome shotgun (WGS) entry which is preliminary data.</text>
</comment>
<evidence type="ECO:0000256" key="2">
    <source>
        <dbReference type="ARBA" id="ARBA00023015"/>
    </source>
</evidence>
<dbReference type="Gene3D" id="3.40.190.10">
    <property type="entry name" value="Periplasmic binding protein-like II"/>
    <property type="match status" value="2"/>
</dbReference>
<protein>
    <submittedName>
        <fullName evidence="6">LysR family transcriptional regulator</fullName>
    </submittedName>
</protein>
<dbReference type="EMBL" id="WMEX01000004">
    <property type="protein sequence ID" value="MYL26737.1"/>
    <property type="molecule type" value="Genomic_DNA"/>
</dbReference>
<dbReference type="AlphaFoldDB" id="A0A9X4YBA5"/>
<dbReference type="PRINTS" id="PR00039">
    <property type="entry name" value="HTHLYSR"/>
</dbReference>
<feature type="domain" description="HTH lysR-type" evidence="5">
    <location>
        <begin position="11"/>
        <end position="68"/>
    </location>
</feature>
<dbReference type="Gene3D" id="1.10.10.10">
    <property type="entry name" value="Winged helix-like DNA-binding domain superfamily/Winged helix DNA-binding domain"/>
    <property type="match status" value="1"/>
</dbReference>
<dbReference type="SUPFAM" id="SSF46785">
    <property type="entry name" value="Winged helix' DNA-binding domain"/>
    <property type="match status" value="1"/>
</dbReference>
<evidence type="ECO:0000256" key="3">
    <source>
        <dbReference type="ARBA" id="ARBA00023125"/>
    </source>
</evidence>
<dbReference type="PANTHER" id="PTHR30537">
    <property type="entry name" value="HTH-TYPE TRANSCRIPTIONAL REGULATOR"/>
    <property type="match status" value="1"/>
</dbReference>
<evidence type="ECO:0000259" key="5">
    <source>
        <dbReference type="PROSITE" id="PS50931"/>
    </source>
</evidence>
<dbReference type="InterPro" id="IPR036388">
    <property type="entry name" value="WH-like_DNA-bd_sf"/>
</dbReference>
<dbReference type="PROSITE" id="PS50931">
    <property type="entry name" value="HTH_LYSR"/>
    <property type="match status" value="1"/>
</dbReference>
<gene>
    <name evidence="6" type="ORF">GLW01_08000</name>
</gene>
<dbReference type="InterPro" id="IPR005119">
    <property type="entry name" value="LysR_subst-bd"/>
</dbReference>
<keyword evidence="4" id="KW-0804">Transcription</keyword>
<dbReference type="Proteomes" id="UP000460751">
    <property type="component" value="Unassembled WGS sequence"/>
</dbReference>
<dbReference type="SUPFAM" id="SSF53850">
    <property type="entry name" value="Periplasmic binding protein-like II"/>
    <property type="match status" value="1"/>
</dbReference>
<dbReference type="GO" id="GO:0003700">
    <property type="term" value="F:DNA-binding transcription factor activity"/>
    <property type="evidence" value="ECO:0007669"/>
    <property type="project" value="InterPro"/>
</dbReference>
<evidence type="ECO:0000313" key="7">
    <source>
        <dbReference type="Proteomes" id="UP000460751"/>
    </source>
</evidence>
<keyword evidence="7" id="KW-1185">Reference proteome</keyword>
<organism evidence="6 7">
    <name type="scientific">Vreelandella halophila</name>
    <dbReference type="NCBI Taxonomy" id="86177"/>
    <lineage>
        <taxon>Bacteria</taxon>
        <taxon>Pseudomonadati</taxon>
        <taxon>Pseudomonadota</taxon>
        <taxon>Gammaproteobacteria</taxon>
        <taxon>Oceanospirillales</taxon>
        <taxon>Halomonadaceae</taxon>
        <taxon>Vreelandella</taxon>
    </lineage>
</organism>
<accession>A0A9X4YBA5</accession>
<dbReference type="PANTHER" id="PTHR30537:SF5">
    <property type="entry name" value="HTH-TYPE TRANSCRIPTIONAL ACTIVATOR TTDR-RELATED"/>
    <property type="match status" value="1"/>
</dbReference>
<keyword evidence="2" id="KW-0805">Transcription regulation</keyword>
<dbReference type="Pfam" id="PF03466">
    <property type="entry name" value="LysR_substrate"/>
    <property type="match status" value="1"/>
</dbReference>
<dbReference type="InterPro" id="IPR036390">
    <property type="entry name" value="WH_DNA-bd_sf"/>
</dbReference>
<sequence>MKRTQNSQSLPSLQSLVAFEATARLGSMTAAADEERTTQPAISQRIRALEEWAGMPLFDRKGGKLQLTAKGERFRREVSSGLSGIRGACDRLLREGEGPAPSVVIAAGSGFLHLWLLPHLPAMKQAFPEVTFTLKPIDRADDPELQAADIAIRFGPYLPQEESQLLAREEVFPVTSPDYARSNALGSELKASDLDHVTLLHQDIHEPRWLDWLQWCDQVGIELAPREDYFAYHNYALLLHATLARQGVALGWSILVEEYLKTGQLIALGPRIKRTEYGYWLSAKHHRSAVVQPICDWLMAAMQPYQPVDARY</sequence>
<dbReference type="Pfam" id="PF00126">
    <property type="entry name" value="HTH_1"/>
    <property type="match status" value="1"/>
</dbReference>
<dbReference type="GO" id="GO:0003677">
    <property type="term" value="F:DNA binding"/>
    <property type="evidence" value="ECO:0007669"/>
    <property type="project" value="UniProtKB-KW"/>
</dbReference>
<evidence type="ECO:0000256" key="1">
    <source>
        <dbReference type="ARBA" id="ARBA00009437"/>
    </source>
</evidence>
<dbReference type="InterPro" id="IPR000847">
    <property type="entry name" value="LysR_HTH_N"/>
</dbReference>
<keyword evidence="3" id="KW-0238">DNA-binding</keyword>
<dbReference type="RefSeq" id="WP_151439546.1">
    <property type="nucleotide sequence ID" value="NZ_WMEX01000004.1"/>
</dbReference>